<proteinExistence type="predicted"/>
<evidence type="ECO:0000313" key="1">
    <source>
        <dbReference type="EMBL" id="ADC45029.1"/>
    </source>
</evidence>
<name>D3DXK9_CUPMC</name>
<dbReference type="EMBL" id="CP000352">
    <property type="protein sequence ID" value="ADC45029.1"/>
    <property type="molecule type" value="Genomic_DNA"/>
</dbReference>
<dbReference type="KEGG" id="rme:Rmet_6411"/>
<dbReference type="AlphaFoldDB" id="D3DXK9"/>
<evidence type="ECO:0000313" key="2">
    <source>
        <dbReference type="Proteomes" id="UP000002429"/>
    </source>
</evidence>
<dbReference type="HOGENOM" id="CLU_3275575_0_0_4"/>
<reference evidence="2" key="1">
    <citation type="journal article" date="2010" name="PLoS ONE">
        <title>The complete genome sequence of Cupriavidus metallidurans strain CH34, a master survivalist in harsh and anthropogenic environments.</title>
        <authorList>
            <person name="Janssen P.J."/>
            <person name="Van Houdt R."/>
            <person name="Moors H."/>
            <person name="Monsieurs P."/>
            <person name="Morin N."/>
            <person name="Michaux A."/>
            <person name="Benotmane M.A."/>
            <person name="Leys N."/>
            <person name="Vallaeys T."/>
            <person name="Lapidus A."/>
            <person name="Monchy S."/>
            <person name="Medigue C."/>
            <person name="Taghavi S."/>
            <person name="McCorkle S."/>
            <person name="Dunn J."/>
            <person name="van der Lelie D."/>
            <person name="Mergeay M."/>
        </authorList>
    </citation>
    <scope>NUCLEOTIDE SEQUENCE [LARGE SCALE GENOMIC DNA]</scope>
    <source>
        <strain evidence="2">ATCC 43123 / DSM 2839 / NBRC 102507 / CH34</strain>
    </source>
</reference>
<keyword evidence="2" id="KW-1185">Reference proteome</keyword>
<dbReference type="RefSeq" id="WP_011515206.1">
    <property type="nucleotide sequence ID" value="NC_007973.1"/>
</dbReference>
<sequence length="41" mass="4577">MRDVDAIYGEILETAMVMHLIAFPQFLIEIPLPPSRAAIGH</sequence>
<organism evidence="1 2">
    <name type="scientific">Cupriavidus metallidurans (strain ATCC 43123 / DSM 2839 / NBRC 102507 / CH34)</name>
    <name type="common">Ralstonia metallidurans</name>
    <dbReference type="NCBI Taxonomy" id="266264"/>
    <lineage>
        <taxon>Bacteria</taxon>
        <taxon>Pseudomonadati</taxon>
        <taxon>Pseudomonadota</taxon>
        <taxon>Betaproteobacteria</taxon>
        <taxon>Burkholderiales</taxon>
        <taxon>Burkholderiaceae</taxon>
        <taxon>Cupriavidus</taxon>
    </lineage>
</organism>
<accession>D3DXK9</accession>
<protein>
    <submittedName>
        <fullName evidence="1">Uncharacterized protein</fullName>
    </submittedName>
</protein>
<dbReference type="STRING" id="266264.Rmet_6411"/>
<gene>
    <name evidence="1" type="ordered locus">Rmet_6411</name>
</gene>
<dbReference type="Proteomes" id="UP000002429">
    <property type="component" value="Chromosome"/>
</dbReference>